<evidence type="ECO:0000313" key="7">
    <source>
        <dbReference type="EMBL" id="ANI15536.1"/>
    </source>
</evidence>
<dbReference type="GO" id="GO:0016810">
    <property type="term" value="F:hydrolase activity, acting on carbon-nitrogen (but not peptide) bonds"/>
    <property type="evidence" value="ECO:0007669"/>
    <property type="project" value="InterPro"/>
</dbReference>
<keyword evidence="1 4" id="KW-0479">Metal-binding</keyword>
<dbReference type="GO" id="GO:0006508">
    <property type="term" value="P:proteolysis"/>
    <property type="evidence" value="ECO:0007669"/>
    <property type="project" value="UniProtKB-KW"/>
</dbReference>
<dbReference type="Proteomes" id="UP000077748">
    <property type="component" value="Chromosome"/>
</dbReference>
<dbReference type="GO" id="GO:0008237">
    <property type="term" value="F:metallopeptidase activity"/>
    <property type="evidence" value="ECO:0007669"/>
    <property type="project" value="UniProtKB-KW"/>
</dbReference>
<reference evidence="7 8" key="1">
    <citation type="submission" date="2016-05" db="EMBL/GenBank/DDBJ databases">
        <title>Genome Sequence of Pseudomonas citronellolis Strain SJTE-3, an Estrogens and Persistent Organic Pollutants degradation strain.</title>
        <authorList>
            <person name="Liang R."/>
        </authorList>
    </citation>
    <scope>NUCLEOTIDE SEQUENCE [LARGE SCALE GENOMIC DNA]</scope>
    <source>
        <strain evidence="7 8">SJTE-3</strain>
    </source>
</reference>
<feature type="modified residue" description="N6-carboxylysine" evidence="5">
    <location>
        <position position="166"/>
    </location>
</feature>
<comment type="cofactor">
    <cofactor evidence="1 4">
        <name>Zn(2+)</name>
        <dbReference type="ChEBI" id="CHEBI:29105"/>
    </cofactor>
    <text evidence="1 4">Binds 2 Zn(2+) ions per subunit.</text>
</comment>
<feature type="domain" description="Amidohydrolase 3" evidence="6">
    <location>
        <begin position="325"/>
        <end position="375"/>
    </location>
</feature>
<evidence type="ECO:0000256" key="5">
    <source>
        <dbReference type="PIRSR" id="PIRSR001238-50"/>
    </source>
</evidence>
<dbReference type="AlphaFoldDB" id="A0A1A9KCL3"/>
<comment type="subcellular location">
    <subcellularLocation>
        <location evidence="1">Cytoplasm</location>
    </subcellularLocation>
</comment>
<proteinExistence type="inferred from homology"/>
<dbReference type="NCBIfam" id="TIGR01975">
    <property type="entry name" value="isoAsp_dipep"/>
    <property type="match status" value="1"/>
</dbReference>
<dbReference type="Pfam" id="PF07969">
    <property type="entry name" value="Amidohydro_3"/>
    <property type="match status" value="1"/>
</dbReference>
<dbReference type="Gene3D" id="2.30.40.10">
    <property type="entry name" value="Urease, subunit C, domain 1"/>
    <property type="match status" value="1"/>
</dbReference>
<feature type="binding site" evidence="4">
    <location>
        <position position="234"/>
    </location>
    <ligand>
        <name>Zn(2+)</name>
        <dbReference type="ChEBI" id="CHEBI:29105"/>
        <label>2</label>
        <note>catalytic</note>
    </ligand>
</feature>
<dbReference type="InterPro" id="IPR032466">
    <property type="entry name" value="Metal_Hydrolase"/>
</dbReference>
<dbReference type="InterPro" id="IPR011059">
    <property type="entry name" value="Metal-dep_hydrolase_composite"/>
</dbReference>
<dbReference type="SUPFAM" id="SSF51556">
    <property type="entry name" value="Metallo-dependent hydrolases"/>
    <property type="match status" value="1"/>
</dbReference>
<organism evidence="7 8">
    <name type="scientific">Pseudomonas citronellolis</name>
    <dbReference type="NCBI Taxonomy" id="53408"/>
    <lineage>
        <taxon>Bacteria</taxon>
        <taxon>Pseudomonadati</taxon>
        <taxon>Pseudomonadota</taxon>
        <taxon>Gammaproteobacteria</taxon>
        <taxon>Pseudomonadales</taxon>
        <taxon>Pseudomonadaceae</taxon>
        <taxon>Pseudomonas</taxon>
    </lineage>
</organism>
<dbReference type="Gene3D" id="3.20.20.140">
    <property type="entry name" value="Metal-dependent hydrolases"/>
    <property type="match status" value="1"/>
</dbReference>
<feature type="binding site" evidence="3">
    <location>
        <position position="173"/>
    </location>
    <ligand>
        <name>substrate</name>
    </ligand>
</feature>
<protein>
    <recommendedName>
        <fullName evidence="1">Isoaspartyl dipeptidase</fullName>
        <ecNumber evidence="1">3.4.19.-</ecNumber>
    </recommendedName>
</protein>
<sequence length="401" mass="42257">MTMTNAAPAPPAFLLLRGGELYAPEKLGRRDLLIGGERILAIAEHLEAPNLPGCQEIDARGLTLCPGLIDQHLHLIGGGGEAGPRSRTPEVRLSSLLEGGITTVVGLLGTDAITRHPESLLAKARALTTEGITAFMLTGAYGVPTPTITGSIQRDIAFIDPIIGVKTAISDHRSSAPSIGELARIAAEARLGGLLGGKAGISVFHLGNGRRALEPLYGILEHSDIPIGQLLPTHVNRTAALYEAAIRFALDGGNIDLTSGINPELGARQALKSSRAVIQALSAGVALQRLTISSDANGSQPVFDAEGRLTGLALAGCKSLMNELRDLVLRERLPLEQALRPFTSNVADLLRLQGRKGRLAVGLEADVLLLDERLELVQAFARGRQVVNGGRACLWGTFEGE</sequence>
<feature type="binding site" description="via carbamate group" evidence="4">
    <location>
        <position position="166"/>
    </location>
    <ligand>
        <name>Zn(2+)</name>
        <dbReference type="ChEBI" id="CHEBI:29105"/>
        <label>2</label>
        <note>catalytic</note>
    </ligand>
</feature>
<dbReference type="GO" id="GO:0005737">
    <property type="term" value="C:cytoplasm"/>
    <property type="evidence" value="ECO:0007669"/>
    <property type="project" value="UniProtKB-SubCell"/>
</dbReference>
<dbReference type="SUPFAM" id="SSF51338">
    <property type="entry name" value="Composite domain of metallo-dependent hydrolases"/>
    <property type="match status" value="1"/>
</dbReference>
<comment type="PTM">
    <text evidence="5">Carbamylation allows a single lysine to coordinate two zinc ions.</text>
</comment>
<dbReference type="PIRSF" id="PIRSF001238">
    <property type="entry name" value="IadA"/>
    <property type="match status" value="1"/>
</dbReference>
<feature type="binding site" evidence="4">
    <location>
        <position position="72"/>
    </location>
    <ligand>
        <name>Zn(2+)</name>
        <dbReference type="ChEBI" id="CHEBI:29105"/>
        <label>1</label>
        <note>catalytic</note>
    </ligand>
</feature>
<keyword evidence="1" id="KW-0482">Metalloprotease</keyword>
<keyword evidence="1" id="KW-0378">Hydrolase</keyword>
<evidence type="ECO:0000256" key="4">
    <source>
        <dbReference type="PIRSR" id="PIRSR001238-3"/>
    </source>
</evidence>
<dbReference type="EC" id="3.4.19.-" evidence="1"/>
<dbReference type="InterPro" id="IPR013108">
    <property type="entry name" value="Amidohydro_3"/>
</dbReference>
<name>A0A1A9KCL3_9PSED</name>
<feature type="binding site" evidence="3">
    <location>
        <position position="110"/>
    </location>
    <ligand>
        <name>substrate</name>
    </ligand>
</feature>
<dbReference type="RefSeq" id="WP_064583324.1">
    <property type="nucleotide sequence ID" value="NZ_CP015878.1"/>
</dbReference>
<comment type="function">
    <text evidence="1">Catalyzes the hydrolytic cleavage of a subset of L-isoaspartyl (L-beta-aspartyl) dipeptides. Used to degrade proteins damaged by L-isoaspartyl residues formation.</text>
</comment>
<evidence type="ECO:0000259" key="6">
    <source>
        <dbReference type="Pfam" id="PF07969"/>
    </source>
</evidence>
<feature type="binding site" evidence="3">
    <location>
        <position position="141"/>
    </location>
    <ligand>
        <name>substrate</name>
    </ligand>
</feature>
<dbReference type="GO" id="GO:0008798">
    <property type="term" value="F:beta-aspartyl-peptidase activity"/>
    <property type="evidence" value="ECO:0007669"/>
    <property type="project" value="InterPro"/>
</dbReference>
<keyword evidence="1 4" id="KW-0862">Zinc</keyword>
<feature type="binding site" evidence="4">
    <location>
        <position position="205"/>
    </location>
    <ligand>
        <name>Zn(2+)</name>
        <dbReference type="ChEBI" id="CHEBI:29105"/>
        <label>2</label>
        <note>catalytic</note>
    </ligand>
</feature>
<dbReference type="InterPro" id="IPR050378">
    <property type="entry name" value="Metallo-dep_Hydrolases_sf"/>
</dbReference>
<feature type="binding site" evidence="3">
    <location>
        <begin position="79"/>
        <end position="81"/>
    </location>
    <ligand>
        <name>substrate</name>
    </ligand>
</feature>
<feature type="binding site" description="via carbamate group" evidence="4">
    <location>
        <position position="166"/>
    </location>
    <ligand>
        <name>Zn(2+)</name>
        <dbReference type="ChEBI" id="CHEBI:29105"/>
        <label>1</label>
        <note>catalytic</note>
    </ligand>
</feature>
<feature type="active site" description="Proton acceptor" evidence="2">
    <location>
        <position position="295"/>
    </location>
</feature>
<evidence type="ECO:0000313" key="8">
    <source>
        <dbReference type="Proteomes" id="UP000077748"/>
    </source>
</evidence>
<feature type="binding site" evidence="3">
    <location>
        <position position="299"/>
    </location>
    <ligand>
        <name>substrate</name>
    </ligand>
</feature>
<keyword evidence="1" id="KW-0645">Protease</keyword>
<dbReference type="InterPro" id="IPR010229">
    <property type="entry name" value="Pept_M38_dipep"/>
</dbReference>
<evidence type="ECO:0000256" key="2">
    <source>
        <dbReference type="PIRSR" id="PIRSR001238-1"/>
    </source>
</evidence>
<dbReference type="PANTHER" id="PTHR11647:SF1">
    <property type="entry name" value="COLLAPSIN RESPONSE MEDIATOR PROTEIN"/>
    <property type="match status" value="1"/>
</dbReference>
<dbReference type="GO" id="GO:0046872">
    <property type="term" value="F:metal ion binding"/>
    <property type="evidence" value="ECO:0007669"/>
    <property type="project" value="UniProtKB-KW"/>
</dbReference>
<feature type="binding site" evidence="4">
    <location>
        <position position="295"/>
    </location>
    <ligand>
        <name>Zn(2+)</name>
        <dbReference type="ChEBI" id="CHEBI:29105"/>
        <label>1</label>
        <note>catalytic</note>
    </ligand>
</feature>
<evidence type="ECO:0000256" key="3">
    <source>
        <dbReference type="PIRSR" id="PIRSR001238-2"/>
    </source>
</evidence>
<evidence type="ECO:0000256" key="1">
    <source>
        <dbReference type="PIRNR" id="PIRNR001238"/>
    </source>
</evidence>
<comment type="PTM">
    <text evidence="1">Carboxylation allows a single lysine to coordinate two zinc ions.</text>
</comment>
<dbReference type="EMBL" id="CP015878">
    <property type="protein sequence ID" value="ANI15536.1"/>
    <property type="molecule type" value="Genomic_DNA"/>
</dbReference>
<feature type="binding site" evidence="3">
    <location>
        <position position="237"/>
    </location>
    <ligand>
        <name>substrate</name>
    </ligand>
</feature>
<comment type="similarity">
    <text evidence="1">Belongs to the peptidase M38 family.</text>
</comment>
<accession>A0A1A9KCL3</accession>
<feature type="binding site" evidence="4">
    <location>
        <position position="74"/>
    </location>
    <ligand>
        <name>Zn(2+)</name>
        <dbReference type="ChEBI" id="CHEBI:29105"/>
        <label>1</label>
        <note>catalytic</note>
    </ligand>
</feature>
<dbReference type="PANTHER" id="PTHR11647">
    <property type="entry name" value="HYDRANTOINASE/DIHYDROPYRIMIDINASE FAMILY MEMBER"/>
    <property type="match status" value="1"/>
</dbReference>
<gene>
    <name evidence="7" type="ORF">A9C11_16810</name>
</gene>